<dbReference type="InterPro" id="IPR036388">
    <property type="entry name" value="WH-like_DNA-bd_sf"/>
</dbReference>
<proteinExistence type="predicted"/>
<name>A0A4P6F9X9_9BACL</name>
<evidence type="ECO:0000313" key="2">
    <source>
        <dbReference type="Proteomes" id="UP000293568"/>
    </source>
</evidence>
<evidence type="ECO:0000313" key="1">
    <source>
        <dbReference type="EMBL" id="QAY67298.1"/>
    </source>
</evidence>
<dbReference type="OrthoDB" id="9773571at2"/>
<dbReference type="RefSeq" id="WP_129441772.1">
    <property type="nucleotide sequence ID" value="NZ_CP035492.1"/>
</dbReference>
<dbReference type="Gene3D" id="1.10.10.10">
    <property type="entry name" value="Winged helix-like DNA-binding domain superfamily/Winged helix DNA-binding domain"/>
    <property type="match status" value="1"/>
</dbReference>
<keyword evidence="2" id="KW-1185">Reference proteome</keyword>
<dbReference type="AlphaFoldDB" id="A0A4P6F9X9"/>
<reference evidence="1 2" key="1">
    <citation type="submission" date="2019-01" db="EMBL/GenBank/DDBJ databases">
        <title>Genome sequencing of strain FW100M-2.</title>
        <authorList>
            <person name="Heo J."/>
            <person name="Kim S.-J."/>
            <person name="Kim J.-S."/>
            <person name="Hong S.-B."/>
            <person name="Kwon S.-W."/>
        </authorList>
    </citation>
    <scope>NUCLEOTIDE SEQUENCE [LARGE SCALE GENOMIC DNA]</scope>
    <source>
        <strain evidence="1 2">FW100M-2</strain>
    </source>
</reference>
<dbReference type="Proteomes" id="UP000293568">
    <property type="component" value="Chromosome"/>
</dbReference>
<dbReference type="KEGG" id="pprt:ET464_13705"/>
<organism evidence="1 2">
    <name type="scientific">Paenibacillus protaetiae</name>
    <dbReference type="NCBI Taxonomy" id="2509456"/>
    <lineage>
        <taxon>Bacteria</taxon>
        <taxon>Bacillati</taxon>
        <taxon>Bacillota</taxon>
        <taxon>Bacilli</taxon>
        <taxon>Bacillales</taxon>
        <taxon>Paenibacillaceae</taxon>
        <taxon>Paenibacillus</taxon>
    </lineage>
</organism>
<protein>
    <submittedName>
        <fullName evidence="1">Uncharacterized protein</fullName>
    </submittedName>
</protein>
<sequence length="126" mass="14413">MSAVKVSEGLTQAGEYCERKFIPIVTEHLLLFRTDYRPGGDLWILAPAQYKKMDADAFVTWKTAVKNVMVRLQEITPATVFESIKKNFPTKLQKTNTLEATIRRTLQELEAEGFISRKMRGQYVVA</sequence>
<accession>A0A4P6F9X9</accession>
<gene>
    <name evidence="1" type="ORF">ET464_13705</name>
</gene>
<dbReference type="EMBL" id="CP035492">
    <property type="protein sequence ID" value="QAY67298.1"/>
    <property type="molecule type" value="Genomic_DNA"/>
</dbReference>